<evidence type="ECO:0000313" key="2">
    <source>
        <dbReference type="Proteomes" id="UP000076761"/>
    </source>
</evidence>
<reference evidence="1 2" key="1">
    <citation type="journal article" date="2016" name="Mol. Biol. Evol.">
        <title>Comparative Genomics of Early-Diverging Mushroom-Forming Fungi Provides Insights into the Origins of Lignocellulose Decay Capabilities.</title>
        <authorList>
            <person name="Nagy L.G."/>
            <person name="Riley R."/>
            <person name="Tritt A."/>
            <person name="Adam C."/>
            <person name="Daum C."/>
            <person name="Floudas D."/>
            <person name="Sun H."/>
            <person name="Yadav J.S."/>
            <person name="Pangilinan J."/>
            <person name="Larsson K.H."/>
            <person name="Matsuura K."/>
            <person name="Barry K."/>
            <person name="Labutti K."/>
            <person name="Kuo R."/>
            <person name="Ohm R.A."/>
            <person name="Bhattacharya S.S."/>
            <person name="Shirouzu T."/>
            <person name="Yoshinaga Y."/>
            <person name="Martin F.M."/>
            <person name="Grigoriev I.V."/>
            <person name="Hibbett D.S."/>
        </authorList>
    </citation>
    <scope>NUCLEOTIDE SEQUENCE [LARGE SCALE GENOMIC DNA]</scope>
    <source>
        <strain evidence="1 2">HHB14362 ss-1</strain>
    </source>
</reference>
<dbReference type="InParanoid" id="A0A165Q2G2"/>
<keyword evidence="2" id="KW-1185">Reference proteome</keyword>
<dbReference type="EMBL" id="KV425602">
    <property type="protein sequence ID" value="KZT21822.1"/>
    <property type="molecule type" value="Genomic_DNA"/>
</dbReference>
<dbReference type="AlphaFoldDB" id="A0A165Q2G2"/>
<sequence length="217" mass="23682">MSIHHSIITVPSTSSIFPSTHPFHRHLTWRADDCLPYTPMSKVAQGKVAPSTNALVQCIACLVFASIRFSDVNLYDVLLGRINLCGSVRDEGLMSRHGTHSIDEIVYNVVPTTHAEKVTSMPTPVISFSGDQGVENVSDNQSPIARREGFAVTLTMRPPLTGPLHGAVGCPINIVYTGMHPASTMFMARVVNWVIALESRQDSWIVKEREAVGSLTS</sequence>
<evidence type="ECO:0000313" key="1">
    <source>
        <dbReference type="EMBL" id="KZT21822.1"/>
    </source>
</evidence>
<name>A0A165Q2G2_9AGAM</name>
<organism evidence="1 2">
    <name type="scientific">Neolentinus lepideus HHB14362 ss-1</name>
    <dbReference type="NCBI Taxonomy" id="1314782"/>
    <lineage>
        <taxon>Eukaryota</taxon>
        <taxon>Fungi</taxon>
        <taxon>Dikarya</taxon>
        <taxon>Basidiomycota</taxon>
        <taxon>Agaricomycotina</taxon>
        <taxon>Agaricomycetes</taxon>
        <taxon>Gloeophyllales</taxon>
        <taxon>Gloeophyllaceae</taxon>
        <taxon>Neolentinus</taxon>
    </lineage>
</organism>
<proteinExistence type="predicted"/>
<protein>
    <submittedName>
        <fullName evidence="1">Uncharacterized protein</fullName>
    </submittedName>
</protein>
<gene>
    <name evidence="1" type="ORF">NEOLEDRAFT_1150419</name>
</gene>
<dbReference type="Proteomes" id="UP000076761">
    <property type="component" value="Unassembled WGS sequence"/>
</dbReference>
<accession>A0A165Q2G2</accession>